<dbReference type="Proteomes" id="UP001217089">
    <property type="component" value="Unassembled WGS sequence"/>
</dbReference>
<comment type="caution">
    <text evidence="5">The sequence shown here is derived from an EMBL/GenBank/DDBJ whole genome shotgun (WGS) entry which is preliminary data.</text>
</comment>
<evidence type="ECO:0000313" key="6">
    <source>
        <dbReference type="Proteomes" id="UP001217089"/>
    </source>
</evidence>
<evidence type="ECO:0000259" key="4">
    <source>
        <dbReference type="PROSITE" id="PS50871"/>
    </source>
</evidence>
<dbReference type="InterPro" id="IPR008983">
    <property type="entry name" value="Tumour_necrosis_fac-like_dom"/>
</dbReference>
<dbReference type="InterPro" id="IPR001073">
    <property type="entry name" value="C1q_dom"/>
</dbReference>
<gene>
    <name evidence="5" type="ORF">KUTeg_023236</name>
</gene>
<dbReference type="InterPro" id="IPR050822">
    <property type="entry name" value="Cerebellin_Synaptic_Org"/>
</dbReference>
<feature type="domain" description="C1q" evidence="4">
    <location>
        <begin position="153"/>
        <end position="221"/>
    </location>
</feature>
<dbReference type="PROSITE" id="PS50871">
    <property type="entry name" value="C1Q"/>
    <property type="match status" value="1"/>
</dbReference>
<evidence type="ECO:0000256" key="3">
    <source>
        <dbReference type="ARBA" id="ARBA00022729"/>
    </source>
</evidence>
<keyword evidence="6" id="KW-1185">Reference proteome</keyword>
<dbReference type="SUPFAM" id="SSF49842">
    <property type="entry name" value="TNF-like"/>
    <property type="match status" value="1"/>
</dbReference>
<comment type="subcellular location">
    <subcellularLocation>
        <location evidence="1">Secreted</location>
    </subcellularLocation>
</comment>
<proteinExistence type="predicted"/>
<keyword evidence="2" id="KW-0964">Secreted</keyword>
<dbReference type="Pfam" id="PF00386">
    <property type="entry name" value="C1q"/>
    <property type="match status" value="1"/>
</dbReference>
<name>A0ABQ9E436_TEGGR</name>
<organism evidence="5 6">
    <name type="scientific">Tegillarca granosa</name>
    <name type="common">Malaysian cockle</name>
    <name type="synonym">Anadara granosa</name>
    <dbReference type="NCBI Taxonomy" id="220873"/>
    <lineage>
        <taxon>Eukaryota</taxon>
        <taxon>Metazoa</taxon>
        <taxon>Spiralia</taxon>
        <taxon>Lophotrochozoa</taxon>
        <taxon>Mollusca</taxon>
        <taxon>Bivalvia</taxon>
        <taxon>Autobranchia</taxon>
        <taxon>Pteriomorphia</taxon>
        <taxon>Arcoida</taxon>
        <taxon>Arcoidea</taxon>
        <taxon>Arcidae</taxon>
        <taxon>Tegillarca</taxon>
    </lineage>
</organism>
<dbReference type="Gene3D" id="2.60.120.40">
    <property type="match status" value="1"/>
</dbReference>
<sequence length="221" mass="25519">MVDIILVFISVLLLYISFTVKTMFRYITVVAVYIAVCSTIAKGDDKENVDEKDMFKRHCGYILDVGLVKFLADLQTERIQQKKKLDDIEKLVRDFIMEKERSDKSKDMISKNGRRFDKMQKQIDTTKKLVGALDLKYTRLKDQIVVIKKNKRSNRRLVAFYAWLSNGNTKRSTIIKYNQVITNIGNGYNPNTGKFVAPVSGIYMFAVTVADKYKRGHAHLD</sequence>
<dbReference type="PANTHER" id="PTHR22923:SF116">
    <property type="entry name" value="C1Q DOMAIN-CONTAINING PROTEIN"/>
    <property type="match status" value="1"/>
</dbReference>
<evidence type="ECO:0000256" key="2">
    <source>
        <dbReference type="ARBA" id="ARBA00022525"/>
    </source>
</evidence>
<dbReference type="PANTHER" id="PTHR22923">
    <property type="entry name" value="CEREBELLIN-RELATED"/>
    <property type="match status" value="1"/>
</dbReference>
<protein>
    <recommendedName>
        <fullName evidence="4">C1q domain-containing protein</fullName>
    </recommendedName>
</protein>
<reference evidence="5 6" key="1">
    <citation type="submission" date="2022-12" db="EMBL/GenBank/DDBJ databases">
        <title>Chromosome-level genome of Tegillarca granosa.</title>
        <authorList>
            <person name="Kim J."/>
        </authorList>
    </citation>
    <scope>NUCLEOTIDE SEQUENCE [LARGE SCALE GENOMIC DNA]</scope>
    <source>
        <strain evidence="5">Teg-2019</strain>
        <tissue evidence="5">Adductor muscle</tissue>
    </source>
</reference>
<accession>A0ABQ9E436</accession>
<keyword evidence="3" id="KW-0732">Signal</keyword>
<evidence type="ECO:0000313" key="5">
    <source>
        <dbReference type="EMBL" id="KAJ8299176.1"/>
    </source>
</evidence>
<dbReference type="PRINTS" id="PR00007">
    <property type="entry name" value="COMPLEMNTC1Q"/>
</dbReference>
<dbReference type="EMBL" id="JARBDR010000921">
    <property type="protein sequence ID" value="KAJ8299176.1"/>
    <property type="molecule type" value="Genomic_DNA"/>
</dbReference>
<evidence type="ECO:0000256" key="1">
    <source>
        <dbReference type="ARBA" id="ARBA00004613"/>
    </source>
</evidence>